<evidence type="ECO:0000313" key="2">
    <source>
        <dbReference type="Proteomes" id="UP000011115"/>
    </source>
</evidence>
<evidence type="ECO:0000313" key="1">
    <source>
        <dbReference type="EnsemblPlants" id="PGSC0003DMT400021367"/>
    </source>
</evidence>
<reference evidence="1" key="2">
    <citation type="submission" date="2015-06" db="UniProtKB">
        <authorList>
            <consortium name="EnsemblPlants"/>
        </authorList>
    </citation>
    <scope>IDENTIFICATION</scope>
    <source>
        <strain evidence="1">DM1-3 516 R44</strain>
    </source>
</reference>
<protein>
    <submittedName>
        <fullName evidence="1">Uncharacterized protein</fullName>
    </submittedName>
</protein>
<dbReference type="Gramene" id="PGSC0003DMT400021367">
    <property type="protein sequence ID" value="PGSC0003DMT400021367"/>
    <property type="gene ID" value="PGSC0003DMG402008288"/>
</dbReference>
<organism evidence="1 2">
    <name type="scientific">Solanum tuberosum</name>
    <name type="common">Potato</name>
    <dbReference type="NCBI Taxonomy" id="4113"/>
    <lineage>
        <taxon>Eukaryota</taxon>
        <taxon>Viridiplantae</taxon>
        <taxon>Streptophyta</taxon>
        <taxon>Embryophyta</taxon>
        <taxon>Tracheophyta</taxon>
        <taxon>Spermatophyta</taxon>
        <taxon>Magnoliopsida</taxon>
        <taxon>eudicotyledons</taxon>
        <taxon>Gunneridae</taxon>
        <taxon>Pentapetalae</taxon>
        <taxon>asterids</taxon>
        <taxon>lamiids</taxon>
        <taxon>Solanales</taxon>
        <taxon>Solanaceae</taxon>
        <taxon>Solanoideae</taxon>
        <taxon>Solaneae</taxon>
        <taxon>Solanum</taxon>
    </lineage>
</organism>
<dbReference type="HOGENOM" id="CLU_2836185_0_0_1"/>
<name>M1AF06_SOLTU</name>
<proteinExistence type="predicted"/>
<sequence length="66" mass="7766">MSKCDCCYKHCKSLLQEVNGVWSINLKRNSNWEVNRAAEFFHLLNTYQQLNNTEDSITWISLATRV</sequence>
<dbReference type="EnsemblPlants" id="PGSC0003DMT400021367">
    <property type="protein sequence ID" value="PGSC0003DMT400021367"/>
    <property type="gene ID" value="PGSC0003DMG402008288"/>
</dbReference>
<dbReference type="AlphaFoldDB" id="M1AF06"/>
<dbReference type="PaxDb" id="4113-PGSC0003DMT400021367"/>
<reference evidence="2" key="1">
    <citation type="journal article" date="2011" name="Nature">
        <title>Genome sequence and analysis of the tuber crop potato.</title>
        <authorList>
            <consortium name="The Potato Genome Sequencing Consortium"/>
        </authorList>
    </citation>
    <scope>NUCLEOTIDE SEQUENCE [LARGE SCALE GENOMIC DNA]</scope>
    <source>
        <strain evidence="2">cv. DM1-3 516 R44</strain>
    </source>
</reference>
<dbReference type="InParanoid" id="M1AF06"/>
<dbReference type="Proteomes" id="UP000011115">
    <property type="component" value="Unassembled WGS sequence"/>
</dbReference>
<keyword evidence="2" id="KW-1185">Reference proteome</keyword>
<accession>M1AF06</accession>